<keyword evidence="3" id="KW-1185">Reference proteome</keyword>
<dbReference type="OrthoDB" id="9808544at2"/>
<dbReference type="STRING" id="1391654.AKJ09_02742"/>
<evidence type="ECO:0000259" key="1">
    <source>
        <dbReference type="Pfam" id="PF01471"/>
    </source>
</evidence>
<dbReference type="InterPro" id="IPR002477">
    <property type="entry name" value="Peptidoglycan-bd-like"/>
</dbReference>
<dbReference type="KEGG" id="llu:AKJ09_02742"/>
<accession>A0A0K1PRB8</accession>
<dbReference type="InterPro" id="IPR036365">
    <property type="entry name" value="PGBD-like_sf"/>
</dbReference>
<protein>
    <recommendedName>
        <fullName evidence="1">Peptidoglycan binding-like domain-containing protein</fullName>
    </recommendedName>
</protein>
<reference evidence="2 3" key="1">
    <citation type="submission" date="2015-08" db="EMBL/GenBank/DDBJ databases">
        <authorList>
            <person name="Babu N.S."/>
            <person name="Beckwith C.J."/>
            <person name="Beseler K.G."/>
            <person name="Brison A."/>
            <person name="Carone J.V."/>
            <person name="Caskin T.P."/>
            <person name="Diamond M."/>
            <person name="Durham M.E."/>
            <person name="Foxe J.M."/>
            <person name="Go M."/>
            <person name="Henderson B.A."/>
            <person name="Jones I.B."/>
            <person name="McGettigan J.A."/>
            <person name="Micheletti S.J."/>
            <person name="Nasrallah M.E."/>
            <person name="Ortiz D."/>
            <person name="Piller C.R."/>
            <person name="Privatt S.R."/>
            <person name="Schneider S.L."/>
            <person name="Sharp S."/>
            <person name="Smith T.C."/>
            <person name="Stanton J.D."/>
            <person name="Ullery H.E."/>
            <person name="Wilson R.J."/>
            <person name="Serrano M.G."/>
            <person name="Buck G."/>
            <person name="Lee V."/>
            <person name="Wang Y."/>
            <person name="Carvalho R."/>
            <person name="Voegtly L."/>
            <person name="Shi R."/>
            <person name="Duckworth R."/>
            <person name="Johnson A."/>
            <person name="Loviza R."/>
            <person name="Walstead R."/>
            <person name="Shah Z."/>
            <person name="Kiflezghi M."/>
            <person name="Wade K."/>
            <person name="Ball S.L."/>
            <person name="Bradley K.W."/>
            <person name="Asai D.J."/>
            <person name="Bowman C.A."/>
            <person name="Russell D.A."/>
            <person name="Pope W.H."/>
            <person name="Jacobs-Sera D."/>
            <person name="Hendrix R.W."/>
            <person name="Hatfull G.F."/>
        </authorList>
    </citation>
    <scope>NUCLEOTIDE SEQUENCE [LARGE SCALE GENOMIC DNA]</scope>
    <source>
        <strain evidence="2 3">DSM 27648</strain>
    </source>
</reference>
<sequence>MSAYEHNSDKFGYLNLEDFEHVQKALSELGFDPGKIDGKDGPNTQKAVREFQASASIKIDGIVGPQTRQSLVEELDRRSQDEAAS</sequence>
<dbReference type="SUPFAM" id="SSF47090">
    <property type="entry name" value="PGBD-like"/>
    <property type="match status" value="1"/>
</dbReference>
<dbReference type="InterPro" id="IPR036366">
    <property type="entry name" value="PGBDSf"/>
</dbReference>
<dbReference type="RefSeq" id="WP_146647421.1">
    <property type="nucleotide sequence ID" value="NZ_CP012333.1"/>
</dbReference>
<feature type="domain" description="Peptidoglycan binding-like" evidence="1">
    <location>
        <begin position="17"/>
        <end position="71"/>
    </location>
</feature>
<dbReference type="AlphaFoldDB" id="A0A0K1PRB8"/>
<evidence type="ECO:0000313" key="2">
    <source>
        <dbReference type="EMBL" id="AKU96078.1"/>
    </source>
</evidence>
<dbReference type="Gene3D" id="1.10.101.10">
    <property type="entry name" value="PGBD-like superfamily/PGBD"/>
    <property type="match status" value="1"/>
</dbReference>
<evidence type="ECO:0000313" key="3">
    <source>
        <dbReference type="Proteomes" id="UP000064967"/>
    </source>
</evidence>
<dbReference type="Proteomes" id="UP000064967">
    <property type="component" value="Chromosome"/>
</dbReference>
<gene>
    <name evidence="2" type="ORF">AKJ09_02742</name>
</gene>
<dbReference type="EMBL" id="CP012333">
    <property type="protein sequence ID" value="AKU96078.1"/>
    <property type="molecule type" value="Genomic_DNA"/>
</dbReference>
<name>A0A0K1PRB8_9BACT</name>
<organism evidence="2 3">
    <name type="scientific">Labilithrix luteola</name>
    <dbReference type="NCBI Taxonomy" id="1391654"/>
    <lineage>
        <taxon>Bacteria</taxon>
        <taxon>Pseudomonadati</taxon>
        <taxon>Myxococcota</taxon>
        <taxon>Polyangia</taxon>
        <taxon>Polyangiales</taxon>
        <taxon>Labilitrichaceae</taxon>
        <taxon>Labilithrix</taxon>
    </lineage>
</organism>
<proteinExistence type="predicted"/>
<dbReference type="Pfam" id="PF01471">
    <property type="entry name" value="PG_binding_1"/>
    <property type="match status" value="1"/>
</dbReference>